<dbReference type="SMART" id="SM01004">
    <property type="entry name" value="ALAD"/>
    <property type="match status" value="1"/>
</dbReference>
<accession>A0ABX2EGR6</accession>
<evidence type="ECO:0000256" key="10">
    <source>
        <dbReference type="RuleBase" id="RU004161"/>
    </source>
</evidence>
<comment type="catalytic activity">
    <reaction evidence="8 9">
        <text>2 5-aminolevulinate = porphobilinogen + 2 H2O + H(+)</text>
        <dbReference type="Rhea" id="RHEA:24064"/>
        <dbReference type="ChEBI" id="CHEBI:15377"/>
        <dbReference type="ChEBI" id="CHEBI:15378"/>
        <dbReference type="ChEBI" id="CHEBI:58126"/>
        <dbReference type="ChEBI" id="CHEBI:356416"/>
        <dbReference type="EC" id="4.2.1.24"/>
    </reaction>
</comment>
<dbReference type="InterPro" id="IPR001731">
    <property type="entry name" value="ALAD"/>
</dbReference>
<dbReference type="PRINTS" id="PR00144">
    <property type="entry name" value="DALDHYDRTASE"/>
</dbReference>
<dbReference type="PANTHER" id="PTHR11458:SF1">
    <property type="entry name" value="DELTA-AMINOLEVULINIC ACID DEHYDRATASE"/>
    <property type="match status" value="1"/>
</dbReference>
<dbReference type="RefSeq" id="WP_173122897.1">
    <property type="nucleotide sequence ID" value="NZ_JABRWJ010000003.1"/>
</dbReference>
<evidence type="ECO:0000256" key="1">
    <source>
        <dbReference type="ARBA" id="ARBA00004694"/>
    </source>
</evidence>
<organism evidence="11 12">
    <name type="scientific">Pseudaquabacterium terrae</name>
    <dbReference type="NCBI Taxonomy" id="2732868"/>
    <lineage>
        <taxon>Bacteria</taxon>
        <taxon>Pseudomonadati</taxon>
        <taxon>Pseudomonadota</taxon>
        <taxon>Betaproteobacteria</taxon>
        <taxon>Burkholderiales</taxon>
        <taxon>Sphaerotilaceae</taxon>
        <taxon>Pseudaquabacterium</taxon>
    </lineage>
</organism>
<protein>
    <recommendedName>
        <fullName evidence="4 9">Delta-aminolevulinic acid dehydratase</fullName>
        <ecNumber evidence="3 9">4.2.1.24</ecNumber>
    </recommendedName>
</protein>
<evidence type="ECO:0000256" key="6">
    <source>
        <dbReference type="ARBA" id="ARBA00023239"/>
    </source>
</evidence>
<evidence type="ECO:0000256" key="4">
    <source>
        <dbReference type="ARBA" id="ARBA00020771"/>
    </source>
</evidence>
<proteinExistence type="inferred from homology"/>
<evidence type="ECO:0000256" key="7">
    <source>
        <dbReference type="ARBA" id="ARBA00023244"/>
    </source>
</evidence>
<dbReference type="EC" id="4.2.1.24" evidence="3 9"/>
<comment type="pathway">
    <text evidence="1">Porphyrin-containing compound metabolism; protoporphyrin-IX biosynthesis; coproporphyrinogen-III from 5-aminolevulinate: step 1/4.</text>
</comment>
<dbReference type="SUPFAM" id="SSF51569">
    <property type="entry name" value="Aldolase"/>
    <property type="match status" value="1"/>
</dbReference>
<dbReference type="Gene3D" id="3.20.20.70">
    <property type="entry name" value="Aldolase class I"/>
    <property type="match status" value="1"/>
</dbReference>
<dbReference type="PIRSF" id="PIRSF001415">
    <property type="entry name" value="Porphbilin_synth"/>
    <property type="match status" value="1"/>
</dbReference>
<name>A0ABX2EGR6_9BURK</name>
<evidence type="ECO:0000256" key="3">
    <source>
        <dbReference type="ARBA" id="ARBA00012053"/>
    </source>
</evidence>
<keyword evidence="5" id="KW-0350">Heme biosynthesis</keyword>
<evidence type="ECO:0000256" key="5">
    <source>
        <dbReference type="ARBA" id="ARBA00023133"/>
    </source>
</evidence>
<dbReference type="PROSITE" id="PS00169">
    <property type="entry name" value="D_ALA_DEHYDRATASE"/>
    <property type="match status" value="1"/>
</dbReference>
<sequence>MRPFRRLHRMRSSGPLRALCNEASVRPGDLIYPIFVDEGLSRPVEVATMPGVLRHTEQSLLQELEAARASGIASVILFGVSQRKDDCGSDAMRRDGLLARMIGSAKTRFPDLNIIADICICEYTTHGHCGSLTRDRIDNDATIANLGRQAVVAAAAGADVLAPSGMMDGMVSAIRSALDEAGFHEKPILSYSSKFSSSFYGPFREASGITLGKGNREAYQADPSAPRQALLESLIDEAEGADALMVKPGMAYLDILYRLKERTLLPVGAYQVSGEYAMIKFAAQHGALDERAAVLESLLAFKRAGADFILTYFAKDAARYLG</sequence>
<evidence type="ECO:0000256" key="8">
    <source>
        <dbReference type="ARBA" id="ARBA00047651"/>
    </source>
</evidence>
<dbReference type="Proteomes" id="UP000737171">
    <property type="component" value="Unassembled WGS sequence"/>
</dbReference>
<dbReference type="GO" id="GO:0004655">
    <property type="term" value="F:porphobilinogen synthase activity"/>
    <property type="evidence" value="ECO:0007669"/>
    <property type="project" value="UniProtKB-EC"/>
</dbReference>
<comment type="caution">
    <text evidence="11">The sequence shown here is derived from an EMBL/GenBank/DDBJ whole genome shotgun (WGS) entry which is preliminary data.</text>
</comment>
<evidence type="ECO:0000313" key="12">
    <source>
        <dbReference type="Proteomes" id="UP000737171"/>
    </source>
</evidence>
<evidence type="ECO:0000313" key="11">
    <source>
        <dbReference type="EMBL" id="NRF67812.1"/>
    </source>
</evidence>
<dbReference type="NCBIfam" id="NF006762">
    <property type="entry name" value="PRK09283.1"/>
    <property type="match status" value="1"/>
</dbReference>
<keyword evidence="12" id="KW-1185">Reference proteome</keyword>
<dbReference type="EMBL" id="JABRWJ010000003">
    <property type="protein sequence ID" value="NRF67812.1"/>
    <property type="molecule type" value="Genomic_DNA"/>
</dbReference>
<reference evidence="11 12" key="1">
    <citation type="submission" date="2020-05" db="EMBL/GenBank/DDBJ databases">
        <title>Aquincola sp. isolate from soil.</title>
        <authorList>
            <person name="Han J."/>
            <person name="Kim D.-U."/>
        </authorList>
    </citation>
    <scope>NUCLEOTIDE SEQUENCE [LARGE SCALE GENOMIC DNA]</scope>
    <source>
        <strain evidence="11 12">S2</strain>
    </source>
</reference>
<comment type="subunit">
    <text evidence="9">Homooctamer.</text>
</comment>
<dbReference type="PANTHER" id="PTHR11458">
    <property type="entry name" value="DELTA-AMINOLEVULINIC ACID DEHYDRATASE"/>
    <property type="match status" value="1"/>
</dbReference>
<comment type="similarity">
    <text evidence="2 10">Belongs to the ALAD family.</text>
</comment>
<dbReference type="Pfam" id="PF00490">
    <property type="entry name" value="ALAD"/>
    <property type="match status" value="1"/>
</dbReference>
<evidence type="ECO:0000256" key="9">
    <source>
        <dbReference type="RuleBase" id="RU000515"/>
    </source>
</evidence>
<evidence type="ECO:0000256" key="2">
    <source>
        <dbReference type="ARBA" id="ARBA00008055"/>
    </source>
</evidence>
<keyword evidence="7 9" id="KW-0627">Porphyrin biosynthesis</keyword>
<dbReference type="InterPro" id="IPR013785">
    <property type="entry name" value="Aldolase_TIM"/>
</dbReference>
<gene>
    <name evidence="11" type="primary">hemB</name>
    <name evidence="11" type="ORF">HLB44_12535</name>
</gene>
<dbReference type="InterPro" id="IPR030656">
    <property type="entry name" value="ALAD_AS"/>
</dbReference>
<keyword evidence="6 9" id="KW-0456">Lyase</keyword>